<dbReference type="RefSeq" id="WP_146406388.1">
    <property type="nucleotide sequence ID" value="NZ_SJPU01000001.1"/>
</dbReference>
<keyword evidence="7" id="KW-0139">CF(1)</keyword>
<organism evidence="8 9">
    <name type="scientific">Allorhodopirellula heiligendammensis</name>
    <dbReference type="NCBI Taxonomy" id="2714739"/>
    <lineage>
        <taxon>Bacteria</taxon>
        <taxon>Pseudomonadati</taxon>
        <taxon>Planctomycetota</taxon>
        <taxon>Planctomycetia</taxon>
        <taxon>Pirellulales</taxon>
        <taxon>Pirellulaceae</taxon>
        <taxon>Allorhodopirellula</taxon>
    </lineage>
</organism>
<gene>
    <name evidence="7 8" type="primary">atpH</name>
    <name evidence="8" type="ORF">Poly21_17860</name>
</gene>
<proteinExistence type="inferred from homology"/>
<dbReference type="InterPro" id="IPR000711">
    <property type="entry name" value="ATPase_OSCP/dsu"/>
</dbReference>
<keyword evidence="5 7" id="KW-0472">Membrane</keyword>
<dbReference type="OrthoDB" id="9802471at2"/>
<evidence type="ECO:0000256" key="4">
    <source>
        <dbReference type="ARBA" id="ARBA00023065"/>
    </source>
</evidence>
<dbReference type="GO" id="GO:0045259">
    <property type="term" value="C:proton-transporting ATP synthase complex"/>
    <property type="evidence" value="ECO:0007669"/>
    <property type="project" value="UniProtKB-KW"/>
</dbReference>
<protein>
    <recommendedName>
        <fullName evidence="7">ATP synthase subunit delta</fullName>
    </recommendedName>
    <alternativeName>
        <fullName evidence="7">ATP synthase F(1) sector subunit delta</fullName>
    </alternativeName>
    <alternativeName>
        <fullName evidence="7">F-type ATPase subunit delta</fullName>
        <shortName evidence="7">F-ATPase subunit delta</shortName>
    </alternativeName>
</protein>
<sequence length="206" mass="22277">MSESVSQSTTHDVGAEQLGKTYARALLSATQAEGSTEQVIAELNALCDEGLAHSEKLRAAFASPRIDASEKCRVLDRMLSDAHPTLLKFLKVMAGRHRLAYVGAARDALVKLYDEATGRLLAEVRTAVPMTADLRESVNHQLNQYFSKTVRLNEVVDPGIIGGLVIRVGDTVFDSSVASRLDKIGDAAAAGFARQLIEQSSRFMDS</sequence>
<evidence type="ECO:0000256" key="6">
    <source>
        <dbReference type="ARBA" id="ARBA00023310"/>
    </source>
</evidence>
<dbReference type="Proteomes" id="UP000319908">
    <property type="component" value="Unassembled WGS sequence"/>
</dbReference>
<dbReference type="AlphaFoldDB" id="A0A5C6C7Y0"/>
<comment type="subcellular location">
    <subcellularLocation>
        <location evidence="7">Cell membrane</location>
        <topology evidence="7">Peripheral membrane protein</topology>
    </subcellularLocation>
    <subcellularLocation>
        <location evidence="1">Membrane</location>
    </subcellularLocation>
</comment>
<comment type="similarity">
    <text evidence="7">Belongs to the ATPase delta chain family.</text>
</comment>
<dbReference type="NCBIfam" id="TIGR01145">
    <property type="entry name" value="ATP_synt_delta"/>
    <property type="match status" value="1"/>
</dbReference>
<name>A0A5C6C7Y0_9BACT</name>
<dbReference type="GO" id="GO:0046933">
    <property type="term" value="F:proton-transporting ATP synthase activity, rotational mechanism"/>
    <property type="evidence" value="ECO:0007669"/>
    <property type="project" value="UniProtKB-UniRule"/>
</dbReference>
<dbReference type="Pfam" id="PF00213">
    <property type="entry name" value="OSCP"/>
    <property type="match status" value="1"/>
</dbReference>
<comment type="caution">
    <text evidence="8">The sequence shown here is derived from an EMBL/GenBank/DDBJ whole genome shotgun (WGS) entry which is preliminary data.</text>
</comment>
<evidence type="ECO:0000256" key="5">
    <source>
        <dbReference type="ARBA" id="ARBA00023136"/>
    </source>
</evidence>
<keyword evidence="3 7" id="KW-0375">Hydrogen ion transport</keyword>
<comment type="function">
    <text evidence="7">This protein is part of the stalk that links CF(0) to CF(1). It either transmits conformational changes from CF(0) to CF(1) or is implicated in proton conduction.</text>
</comment>
<dbReference type="Gene3D" id="1.10.520.20">
    <property type="entry name" value="N-terminal domain of the delta subunit of the F1F0-ATP synthase"/>
    <property type="match status" value="1"/>
</dbReference>
<evidence type="ECO:0000256" key="7">
    <source>
        <dbReference type="HAMAP-Rule" id="MF_01416"/>
    </source>
</evidence>
<dbReference type="PRINTS" id="PR00125">
    <property type="entry name" value="ATPASEDELTA"/>
</dbReference>
<keyword evidence="2 7" id="KW-0813">Transport</keyword>
<evidence type="ECO:0000313" key="8">
    <source>
        <dbReference type="EMBL" id="TWU19611.1"/>
    </source>
</evidence>
<keyword evidence="4 7" id="KW-0406">Ion transport</keyword>
<accession>A0A5C6C7Y0</accession>
<comment type="function">
    <text evidence="7">F(1)F(0) ATP synthase produces ATP from ADP in the presence of a proton or sodium gradient. F-type ATPases consist of two structural domains, F(1) containing the extramembraneous catalytic core and F(0) containing the membrane proton channel, linked together by a central stalk and a peripheral stalk. During catalysis, ATP synthesis in the catalytic domain of F(1) is coupled via a rotary mechanism of the central stalk subunits to proton translocation.</text>
</comment>
<evidence type="ECO:0000256" key="3">
    <source>
        <dbReference type="ARBA" id="ARBA00022781"/>
    </source>
</evidence>
<dbReference type="HAMAP" id="MF_01416">
    <property type="entry name" value="ATP_synth_delta_bact"/>
    <property type="match status" value="1"/>
</dbReference>
<dbReference type="InterPro" id="IPR026015">
    <property type="entry name" value="ATP_synth_OSCP/delta_N_sf"/>
</dbReference>
<evidence type="ECO:0000256" key="2">
    <source>
        <dbReference type="ARBA" id="ARBA00022448"/>
    </source>
</evidence>
<keyword evidence="9" id="KW-1185">Reference proteome</keyword>
<dbReference type="PANTHER" id="PTHR11910">
    <property type="entry name" value="ATP SYNTHASE DELTA CHAIN"/>
    <property type="match status" value="1"/>
</dbReference>
<dbReference type="GO" id="GO:0005886">
    <property type="term" value="C:plasma membrane"/>
    <property type="evidence" value="ECO:0007669"/>
    <property type="project" value="UniProtKB-SubCell"/>
</dbReference>
<evidence type="ECO:0000256" key="1">
    <source>
        <dbReference type="ARBA" id="ARBA00004370"/>
    </source>
</evidence>
<keyword evidence="7" id="KW-1003">Cell membrane</keyword>
<reference evidence="8 9" key="1">
    <citation type="journal article" date="2020" name="Antonie Van Leeuwenhoek">
        <title>Rhodopirellula heiligendammensis sp. nov., Rhodopirellula pilleata sp. nov., and Rhodopirellula solitaria sp. nov. isolated from natural or artificial marine surfaces in Northern Germany and California, USA, and emended description of the genus Rhodopirellula.</title>
        <authorList>
            <person name="Kallscheuer N."/>
            <person name="Wiegand S."/>
            <person name="Jogler M."/>
            <person name="Boedeker C."/>
            <person name="Peeters S.H."/>
            <person name="Rast P."/>
            <person name="Heuer A."/>
            <person name="Jetten M.S.M."/>
            <person name="Rohde M."/>
            <person name="Jogler C."/>
        </authorList>
    </citation>
    <scope>NUCLEOTIDE SEQUENCE [LARGE SCALE GENOMIC DNA]</scope>
    <source>
        <strain evidence="8 9">Poly21</strain>
    </source>
</reference>
<dbReference type="EMBL" id="SJPU01000001">
    <property type="protein sequence ID" value="TWU19611.1"/>
    <property type="molecule type" value="Genomic_DNA"/>
</dbReference>
<dbReference type="SUPFAM" id="SSF47928">
    <property type="entry name" value="N-terminal domain of the delta subunit of the F1F0-ATP synthase"/>
    <property type="match status" value="1"/>
</dbReference>
<keyword evidence="6 7" id="KW-0066">ATP synthesis</keyword>
<evidence type="ECO:0000313" key="9">
    <source>
        <dbReference type="Proteomes" id="UP000319908"/>
    </source>
</evidence>